<evidence type="ECO:0000256" key="1">
    <source>
        <dbReference type="ARBA" id="ARBA00004370"/>
    </source>
</evidence>
<sequence>MEKAYSWIYDFFGGNEFLLNVVAGVGIVNIFFYLFNSAFVLIDTLEPSWSMRFKVQQSKKPTLSKYSEALKLVLFNQFVTGVIVTALFHYPMKFTGVSFDKKLPPVTTVLAQIVVCIFVEEIGFYYSHRLFHHPKIYKHIHKVHHEWTAPVSITSIYCHPIEHAFSNLLPVLLGPTLCGSHITTLWIWACIAIMSTTFSHSGYHFPFQPSPEAHDYHHRVFNECFGVLGILDYLHGTANTFRRSVHFKRHITYFSWTPIKEIFPDK</sequence>
<dbReference type="Proteomes" id="UP001331761">
    <property type="component" value="Unassembled WGS sequence"/>
</dbReference>
<dbReference type="GO" id="GO:0016491">
    <property type="term" value="F:oxidoreductase activity"/>
    <property type="evidence" value="ECO:0007669"/>
    <property type="project" value="InterPro"/>
</dbReference>
<feature type="domain" description="Fatty acid hydroxylase" evidence="6">
    <location>
        <begin position="114"/>
        <end position="237"/>
    </location>
</feature>
<dbReference type="InterPro" id="IPR006694">
    <property type="entry name" value="Fatty_acid_hydroxylase"/>
</dbReference>
<evidence type="ECO:0000259" key="6">
    <source>
        <dbReference type="Pfam" id="PF04116"/>
    </source>
</evidence>
<comment type="caution">
    <text evidence="7">The sequence shown here is derived from an EMBL/GenBank/DDBJ whole genome shotgun (WGS) entry which is preliminary data.</text>
</comment>
<protein>
    <submittedName>
        <fullName evidence="7">Dietary restriction down regulated</fullName>
    </submittedName>
</protein>
<keyword evidence="4 5" id="KW-0472">Membrane</keyword>
<dbReference type="Pfam" id="PF04116">
    <property type="entry name" value="FA_hydroxylase"/>
    <property type="match status" value="1"/>
</dbReference>
<dbReference type="InterPro" id="IPR050307">
    <property type="entry name" value="Sterol_Desaturase_Related"/>
</dbReference>
<comment type="subcellular location">
    <subcellularLocation>
        <location evidence="1">Membrane</location>
    </subcellularLocation>
</comment>
<keyword evidence="8" id="KW-1185">Reference proteome</keyword>
<organism evidence="7 8">
    <name type="scientific">Trichostrongylus colubriformis</name>
    <name type="common">Black scour worm</name>
    <dbReference type="NCBI Taxonomy" id="6319"/>
    <lineage>
        <taxon>Eukaryota</taxon>
        <taxon>Metazoa</taxon>
        <taxon>Ecdysozoa</taxon>
        <taxon>Nematoda</taxon>
        <taxon>Chromadorea</taxon>
        <taxon>Rhabditida</taxon>
        <taxon>Rhabditina</taxon>
        <taxon>Rhabditomorpha</taxon>
        <taxon>Strongyloidea</taxon>
        <taxon>Trichostrongylidae</taxon>
        <taxon>Trichostrongylus</taxon>
    </lineage>
</organism>
<name>A0AAN8FKA2_TRICO</name>
<gene>
    <name evidence="7" type="ORF">GCK32_002784</name>
</gene>
<reference evidence="7 8" key="1">
    <citation type="submission" date="2019-10" db="EMBL/GenBank/DDBJ databases">
        <title>Assembly and Annotation for the nematode Trichostrongylus colubriformis.</title>
        <authorList>
            <person name="Martin J."/>
        </authorList>
    </citation>
    <scope>NUCLEOTIDE SEQUENCE [LARGE SCALE GENOMIC DNA]</scope>
    <source>
        <strain evidence="7">G859</strain>
        <tissue evidence="7">Whole worm</tissue>
    </source>
</reference>
<proteinExistence type="predicted"/>
<feature type="transmembrane region" description="Helical" evidence="5">
    <location>
        <begin position="17"/>
        <end position="42"/>
    </location>
</feature>
<evidence type="ECO:0000256" key="3">
    <source>
        <dbReference type="ARBA" id="ARBA00022989"/>
    </source>
</evidence>
<evidence type="ECO:0000256" key="2">
    <source>
        <dbReference type="ARBA" id="ARBA00022692"/>
    </source>
</evidence>
<keyword evidence="2 5" id="KW-0812">Transmembrane</keyword>
<dbReference type="GO" id="GO:0005506">
    <property type="term" value="F:iron ion binding"/>
    <property type="evidence" value="ECO:0007669"/>
    <property type="project" value="InterPro"/>
</dbReference>
<evidence type="ECO:0000313" key="7">
    <source>
        <dbReference type="EMBL" id="KAK5972253.1"/>
    </source>
</evidence>
<dbReference type="AlphaFoldDB" id="A0AAN8FKA2"/>
<evidence type="ECO:0000256" key="5">
    <source>
        <dbReference type="SAM" id="Phobius"/>
    </source>
</evidence>
<evidence type="ECO:0000313" key="8">
    <source>
        <dbReference type="Proteomes" id="UP001331761"/>
    </source>
</evidence>
<dbReference type="GO" id="GO:0016020">
    <property type="term" value="C:membrane"/>
    <property type="evidence" value="ECO:0007669"/>
    <property type="project" value="UniProtKB-SubCell"/>
</dbReference>
<evidence type="ECO:0000256" key="4">
    <source>
        <dbReference type="ARBA" id="ARBA00023136"/>
    </source>
</evidence>
<dbReference type="GO" id="GO:0008610">
    <property type="term" value="P:lipid biosynthetic process"/>
    <property type="evidence" value="ECO:0007669"/>
    <property type="project" value="InterPro"/>
</dbReference>
<accession>A0AAN8FKA2</accession>
<feature type="transmembrane region" description="Helical" evidence="5">
    <location>
        <begin position="109"/>
        <end position="126"/>
    </location>
</feature>
<dbReference type="PANTHER" id="PTHR11863">
    <property type="entry name" value="STEROL DESATURASE"/>
    <property type="match status" value="1"/>
</dbReference>
<keyword evidence="3 5" id="KW-1133">Transmembrane helix</keyword>
<feature type="transmembrane region" description="Helical" evidence="5">
    <location>
        <begin position="69"/>
        <end position="89"/>
    </location>
</feature>
<dbReference type="EMBL" id="WIXE01016835">
    <property type="protein sequence ID" value="KAK5972253.1"/>
    <property type="molecule type" value="Genomic_DNA"/>
</dbReference>